<dbReference type="Gene3D" id="3.80.10.10">
    <property type="entry name" value="Ribonuclease Inhibitor"/>
    <property type="match status" value="1"/>
</dbReference>
<evidence type="ECO:0000256" key="3">
    <source>
        <dbReference type="ARBA" id="ARBA00022729"/>
    </source>
</evidence>
<dbReference type="Proteomes" id="UP000674318">
    <property type="component" value="Unassembled WGS sequence"/>
</dbReference>
<keyword evidence="4" id="KW-0677">Repeat</keyword>
<evidence type="ECO:0000313" key="7">
    <source>
        <dbReference type="Proteomes" id="UP000674318"/>
    </source>
</evidence>
<sequence>MALLTVLTLLCDTSTATADTDIPTTVTDESTQYFVKLWANKYPLNYVWAGNDICRYEGISCDTVKQTVTMLLPKIGLTGTIPGFGSRAGFSPANVRVITINLMLNADLTGPFPAHYGQLTQLQELYLMGTSLRGTVPQLWNSLPNLAIVDVSNTRACGNLPAWDARSMRSLKYMSFKNNTRMRGSIPASLSTFGAISFTTSGAPLCGCAPPEFSRSLPMMLQLARDQPLVNSNNCTTENACLATDLSCSVSNAAAHGYSHTSVAAVVTSIVVTMASLLA</sequence>
<proteinExistence type="predicted"/>
<dbReference type="OrthoDB" id="263543at2759"/>
<dbReference type="KEGG" id="phet:94293433"/>
<feature type="signal peptide" evidence="5">
    <location>
        <begin position="1"/>
        <end position="18"/>
    </location>
</feature>
<evidence type="ECO:0000256" key="1">
    <source>
        <dbReference type="ARBA" id="ARBA00004613"/>
    </source>
</evidence>
<accession>A0A837AYA7</accession>
<keyword evidence="3 5" id="KW-0732">Signal</keyword>
<feature type="chain" id="PRO_5032928248" description="Surface antigen-like protein" evidence="5">
    <location>
        <begin position="19"/>
        <end position="279"/>
    </location>
</feature>
<dbReference type="RefSeq" id="XP_067759666.1">
    <property type="nucleotide sequence ID" value="XM_067903356.1"/>
</dbReference>
<dbReference type="GeneID" id="94293433"/>
<keyword evidence="2" id="KW-0964">Secreted</keyword>
<evidence type="ECO:0008006" key="8">
    <source>
        <dbReference type="Google" id="ProtNLM"/>
    </source>
</evidence>
<evidence type="ECO:0000256" key="5">
    <source>
        <dbReference type="SAM" id="SignalP"/>
    </source>
</evidence>
<dbReference type="InterPro" id="IPR051582">
    <property type="entry name" value="LRR_extensin-like_regulator"/>
</dbReference>
<evidence type="ECO:0000313" key="6">
    <source>
        <dbReference type="EMBL" id="KAG5511454.1"/>
    </source>
</evidence>
<dbReference type="PANTHER" id="PTHR32093">
    <property type="entry name" value="LEUCINE-RICH REPEAT EXTENSIN-LIKE PROTEIN 3-RELATED"/>
    <property type="match status" value="1"/>
</dbReference>
<name>A0A837AYA7_9TRYP</name>
<dbReference type="GO" id="GO:0005576">
    <property type="term" value="C:extracellular region"/>
    <property type="evidence" value="ECO:0007669"/>
    <property type="project" value="UniProtKB-SubCell"/>
</dbReference>
<evidence type="ECO:0000256" key="4">
    <source>
        <dbReference type="ARBA" id="ARBA00022737"/>
    </source>
</evidence>
<keyword evidence="7" id="KW-1185">Reference proteome</keyword>
<dbReference type="PANTHER" id="PTHR32093:SF121">
    <property type="entry name" value="LEUCINE-RICH REPEAT EXTENSIN-LIKE PROTEIN 6"/>
    <property type="match status" value="1"/>
</dbReference>
<reference evidence="6 7" key="1">
    <citation type="submission" date="2021-02" db="EMBL/GenBank/DDBJ databases">
        <title>Porcisia hertigi Genome sequencing and assembly.</title>
        <authorList>
            <person name="Almutairi H."/>
            <person name="Gatherer D."/>
        </authorList>
    </citation>
    <scope>NUCLEOTIDE SEQUENCE [LARGE SCALE GENOMIC DNA]</scope>
    <source>
        <strain evidence="6 7">C119</strain>
    </source>
</reference>
<protein>
    <recommendedName>
        <fullName evidence="8">Surface antigen-like protein</fullName>
    </recommendedName>
</protein>
<dbReference type="SUPFAM" id="SSF52058">
    <property type="entry name" value="L domain-like"/>
    <property type="match status" value="1"/>
</dbReference>
<comment type="subcellular location">
    <subcellularLocation>
        <location evidence="1">Secreted</location>
    </subcellularLocation>
</comment>
<dbReference type="AlphaFoldDB" id="A0A837AYA7"/>
<dbReference type="InterPro" id="IPR032675">
    <property type="entry name" value="LRR_dom_sf"/>
</dbReference>
<organism evidence="6 7">
    <name type="scientific">Porcisia hertigi</name>
    <dbReference type="NCBI Taxonomy" id="2761500"/>
    <lineage>
        <taxon>Eukaryota</taxon>
        <taxon>Discoba</taxon>
        <taxon>Euglenozoa</taxon>
        <taxon>Kinetoplastea</taxon>
        <taxon>Metakinetoplastina</taxon>
        <taxon>Trypanosomatida</taxon>
        <taxon>Trypanosomatidae</taxon>
        <taxon>Leishmaniinae</taxon>
        <taxon>Porcisia</taxon>
    </lineage>
</organism>
<evidence type="ECO:0000256" key="2">
    <source>
        <dbReference type="ARBA" id="ARBA00022525"/>
    </source>
</evidence>
<comment type="caution">
    <text evidence="6">The sequence shown here is derived from an EMBL/GenBank/DDBJ whole genome shotgun (WGS) entry which is preliminary data.</text>
</comment>
<gene>
    <name evidence="6" type="ORF">JKF63_07417</name>
</gene>
<dbReference type="EMBL" id="JAFJZO010000005">
    <property type="protein sequence ID" value="KAG5511454.1"/>
    <property type="molecule type" value="Genomic_DNA"/>
</dbReference>